<evidence type="ECO:0000256" key="1">
    <source>
        <dbReference type="SAM" id="SignalP"/>
    </source>
</evidence>
<dbReference type="InParanoid" id="D8UDV6"/>
<sequence>MPTLRTTWAVLCTLAFLCIPNHVDANDATSSFEQVKAAAVGRRQLQASSSTSASQCAWADNECKISADFVTSINGTPTTESQKLLARISAMGNVCASYTNSSTCTARLTDSCSWSYSTCSLSNAFIPTEWLYNRIICPGSLVDKVVTCFRLTNQSACTANNNCAWAATGLLSNVSGGINFLSFVTGPIQQWFGAATSDCTPTWLSDTNVISNLISKITDAISKMGANVDLGSMLQAIFSDFIGTCSGVTAFKDLLSSCPSMTTQSTCASKPGCAYSSGVCMIAEDFIMALLLDPKDSWVVSVNNAADQCLGLNATTCESFANITIDTARYTDFVQLQPSFSTTGGSAYRNMPAAAVLSLGLVLSLLHHFLFGRLF</sequence>
<keyword evidence="1" id="KW-0732">Signal</keyword>
<keyword evidence="3" id="KW-1185">Reference proteome</keyword>
<dbReference type="AlphaFoldDB" id="D8UDV6"/>
<dbReference type="EMBL" id="GL378386">
    <property type="protein sequence ID" value="EFJ42113.1"/>
    <property type="molecule type" value="Genomic_DNA"/>
</dbReference>
<feature type="signal peptide" evidence="1">
    <location>
        <begin position="1"/>
        <end position="25"/>
    </location>
</feature>
<feature type="chain" id="PRO_5003124425" evidence="1">
    <location>
        <begin position="26"/>
        <end position="375"/>
    </location>
</feature>
<evidence type="ECO:0000313" key="2">
    <source>
        <dbReference type="EMBL" id="EFJ42113.1"/>
    </source>
</evidence>
<gene>
    <name evidence="2" type="ORF">VOLCADRAFT_107411</name>
</gene>
<protein>
    <submittedName>
        <fullName evidence="2">Uncharacterized protein</fullName>
    </submittedName>
</protein>
<dbReference type="Proteomes" id="UP000001058">
    <property type="component" value="Unassembled WGS sequence"/>
</dbReference>
<organism evidence="3">
    <name type="scientific">Volvox carteri f. nagariensis</name>
    <dbReference type="NCBI Taxonomy" id="3068"/>
    <lineage>
        <taxon>Eukaryota</taxon>
        <taxon>Viridiplantae</taxon>
        <taxon>Chlorophyta</taxon>
        <taxon>core chlorophytes</taxon>
        <taxon>Chlorophyceae</taxon>
        <taxon>CS clade</taxon>
        <taxon>Chlamydomonadales</taxon>
        <taxon>Volvocaceae</taxon>
        <taxon>Volvox</taxon>
    </lineage>
</organism>
<dbReference type="GeneID" id="9622581"/>
<accession>D8UDV6</accession>
<proteinExistence type="predicted"/>
<reference evidence="2 3" key="1">
    <citation type="journal article" date="2010" name="Science">
        <title>Genomic analysis of organismal complexity in the multicellular green alga Volvox carteri.</title>
        <authorList>
            <person name="Prochnik S.E."/>
            <person name="Umen J."/>
            <person name="Nedelcu A.M."/>
            <person name="Hallmann A."/>
            <person name="Miller S.M."/>
            <person name="Nishii I."/>
            <person name="Ferris P."/>
            <person name="Kuo A."/>
            <person name="Mitros T."/>
            <person name="Fritz-Laylin L.K."/>
            <person name="Hellsten U."/>
            <person name="Chapman J."/>
            <person name="Simakov O."/>
            <person name="Rensing S.A."/>
            <person name="Terry A."/>
            <person name="Pangilinan J."/>
            <person name="Kapitonov V."/>
            <person name="Jurka J."/>
            <person name="Salamov A."/>
            <person name="Shapiro H."/>
            <person name="Schmutz J."/>
            <person name="Grimwood J."/>
            <person name="Lindquist E."/>
            <person name="Lucas S."/>
            <person name="Grigoriev I.V."/>
            <person name="Schmitt R."/>
            <person name="Kirk D."/>
            <person name="Rokhsar D.S."/>
        </authorList>
    </citation>
    <scope>NUCLEOTIDE SEQUENCE [LARGE SCALE GENOMIC DNA]</scope>
    <source>
        <strain evidence="3">f. Nagariensis / Eve</strain>
    </source>
</reference>
<dbReference type="KEGG" id="vcn:VOLCADRAFT_107411"/>
<dbReference type="RefSeq" id="XP_002956810.1">
    <property type="nucleotide sequence ID" value="XM_002956764.1"/>
</dbReference>
<dbReference type="OrthoDB" id="545260at2759"/>
<name>D8UDV6_VOLCA</name>
<evidence type="ECO:0000313" key="3">
    <source>
        <dbReference type="Proteomes" id="UP000001058"/>
    </source>
</evidence>